<dbReference type="EMBL" id="CAFBPW010000106">
    <property type="protein sequence ID" value="CAB5034763.1"/>
    <property type="molecule type" value="Genomic_DNA"/>
</dbReference>
<gene>
    <name evidence="4" type="ORF">UFOPK2582_00261</name>
    <name evidence="5" type="ORF">UFOPK3046_01908</name>
    <name evidence="6" type="ORF">UFOPK3914_00239</name>
    <name evidence="7" type="ORF">UFOPK4173_01018</name>
    <name evidence="8" type="ORF">UFOPK4354_01241</name>
</gene>
<dbReference type="PANTHER" id="PTHR30319">
    <property type="entry name" value="PHENYLACETIC ACID REGULATOR-RELATED TRANSCRIPTIONAL REPRESSOR"/>
    <property type="match status" value="1"/>
</dbReference>
<feature type="domain" description="Transcriptional repressor PaaX-like N-terminal" evidence="1">
    <location>
        <begin position="17"/>
        <end position="76"/>
    </location>
</feature>
<sequence length="276" mass="31162">MAAMVSLGSENDPALTTRSVLASMLLGSTPPRLPVAVLVRAGEMFGFTEGSVRTALSRMAASGELLRDAQGWYRLQGDLLTRQSRQGESRSALTEQWSGRWRLAVVDPGARSATDRAALRDALIRLRFAEQREGVWLRPDNLDSRSQQHPWQLADAQCRWFLAEPQFTFEQNEQEFVANLWSLSQWASRATELRKKMHALMAPLQQRDTSALAPGFVVSAAVLRHFLADPLLPRELLPRHWPGATLRADYDRYDTTYREALDEWVRQPAPPLPSRS</sequence>
<dbReference type="InterPro" id="IPR013225">
    <property type="entry name" value="PaaX_C"/>
</dbReference>
<dbReference type="Gene3D" id="1.10.10.10">
    <property type="entry name" value="Winged helix-like DNA-binding domain superfamily/Winged helix DNA-binding domain"/>
    <property type="match status" value="1"/>
</dbReference>
<evidence type="ECO:0000313" key="7">
    <source>
        <dbReference type="EMBL" id="CAB5034763.1"/>
    </source>
</evidence>
<dbReference type="Pfam" id="PF20803">
    <property type="entry name" value="PaaX_M"/>
    <property type="match status" value="1"/>
</dbReference>
<evidence type="ECO:0000313" key="4">
    <source>
        <dbReference type="EMBL" id="CAB4688601.1"/>
    </source>
</evidence>
<evidence type="ECO:0000259" key="2">
    <source>
        <dbReference type="Pfam" id="PF08223"/>
    </source>
</evidence>
<dbReference type="Gene3D" id="1.20.58.1460">
    <property type="match status" value="1"/>
</dbReference>
<dbReference type="EMBL" id="CAEZXS010000017">
    <property type="protein sequence ID" value="CAB4688601.1"/>
    <property type="molecule type" value="Genomic_DNA"/>
</dbReference>
<proteinExistence type="predicted"/>
<dbReference type="InterPro" id="IPR036388">
    <property type="entry name" value="WH-like_DNA-bd_sf"/>
</dbReference>
<evidence type="ECO:0000313" key="6">
    <source>
        <dbReference type="EMBL" id="CAB4969431.1"/>
    </source>
</evidence>
<dbReference type="Gene3D" id="3.30.70.2650">
    <property type="match status" value="1"/>
</dbReference>
<evidence type="ECO:0000259" key="1">
    <source>
        <dbReference type="Pfam" id="PF07848"/>
    </source>
</evidence>
<feature type="domain" description="Transcriptional repressor PaaX-like central Cas2-like" evidence="3">
    <location>
        <begin position="95"/>
        <end position="148"/>
    </location>
</feature>
<dbReference type="EMBL" id="CAFBQW010000139">
    <property type="protein sequence ID" value="CAB5067593.1"/>
    <property type="molecule type" value="Genomic_DNA"/>
</dbReference>
<dbReference type="InterPro" id="IPR048846">
    <property type="entry name" value="PaaX-like_central"/>
</dbReference>
<dbReference type="AlphaFoldDB" id="A0A6J7UNL7"/>
<dbReference type="Pfam" id="PF07848">
    <property type="entry name" value="PaaX"/>
    <property type="match status" value="1"/>
</dbReference>
<evidence type="ECO:0000313" key="5">
    <source>
        <dbReference type="EMBL" id="CAB4824198.1"/>
    </source>
</evidence>
<dbReference type="EMBL" id="CAFAAQ010000247">
    <property type="protein sequence ID" value="CAB4824198.1"/>
    <property type="molecule type" value="Genomic_DNA"/>
</dbReference>
<organism evidence="8">
    <name type="scientific">freshwater metagenome</name>
    <dbReference type="NCBI Taxonomy" id="449393"/>
    <lineage>
        <taxon>unclassified sequences</taxon>
        <taxon>metagenomes</taxon>
        <taxon>ecological metagenomes</taxon>
    </lineage>
</organism>
<dbReference type="GO" id="GO:0006351">
    <property type="term" value="P:DNA-templated transcription"/>
    <property type="evidence" value="ECO:0007669"/>
    <property type="project" value="TreeGrafter"/>
</dbReference>
<dbReference type="PANTHER" id="PTHR30319:SF1">
    <property type="entry name" value="TRANSCRIPTIONAL REPRESSOR PAAX"/>
    <property type="match status" value="1"/>
</dbReference>
<dbReference type="InterPro" id="IPR012906">
    <property type="entry name" value="PaaX-like_N"/>
</dbReference>
<evidence type="ECO:0000259" key="3">
    <source>
        <dbReference type="Pfam" id="PF20803"/>
    </source>
</evidence>
<name>A0A6J7UNL7_9ZZZZ</name>
<dbReference type="Pfam" id="PF08223">
    <property type="entry name" value="PaaX_C"/>
    <property type="match status" value="1"/>
</dbReference>
<feature type="domain" description="Transcriptional repressor PaaX-like C-terminal" evidence="2">
    <location>
        <begin position="181"/>
        <end position="265"/>
    </location>
</feature>
<protein>
    <submittedName>
        <fullName evidence="8">Unannotated protein</fullName>
    </submittedName>
</protein>
<evidence type="ECO:0000313" key="8">
    <source>
        <dbReference type="EMBL" id="CAB5067593.1"/>
    </source>
</evidence>
<accession>A0A6J7UNL7</accession>
<reference evidence="8" key="1">
    <citation type="submission" date="2020-05" db="EMBL/GenBank/DDBJ databases">
        <authorList>
            <person name="Chiriac C."/>
            <person name="Salcher M."/>
            <person name="Ghai R."/>
            <person name="Kavagutti S V."/>
        </authorList>
    </citation>
    <scope>NUCLEOTIDE SEQUENCE</scope>
</reference>
<dbReference type="EMBL" id="CAFBOG010000011">
    <property type="protein sequence ID" value="CAB4969431.1"/>
    <property type="molecule type" value="Genomic_DNA"/>
</dbReference>